<evidence type="ECO:0000313" key="4">
    <source>
        <dbReference type="Proteomes" id="UP001152795"/>
    </source>
</evidence>
<dbReference type="EMBL" id="CACRXK020008056">
    <property type="protein sequence ID" value="CAB4013869.1"/>
    <property type="molecule type" value="Genomic_DNA"/>
</dbReference>
<dbReference type="InterPro" id="IPR046700">
    <property type="entry name" value="DUF6570"/>
</dbReference>
<proteinExistence type="predicted"/>
<organism evidence="3 4">
    <name type="scientific">Paramuricea clavata</name>
    <name type="common">Red gorgonian</name>
    <name type="synonym">Violescent sea-whip</name>
    <dbReference type="NCBI Taxonomy" id="317549"/>
    <lineage>
        <taxon>Eukaryota</taxon>
        <taxon>Metazoa</taxon>
        <taxon>Cnidaria</taxon>
        <taxon>Anthozoa</taxon>
        <taxon>Octocorallia</taxon>
        <taxon>Malacalcyonacea</taxon>
        <taxon>Plexauridae</taxon>
        <taxon>Paramuricea</taxon>
    </lineage>
</organism>
<dbReference type="InterPro" id="IPR025476">
    <property type="entry name" value="Helitron_helicase-like"/>
</dbReference>
<dbReference type="Pfam" id="PF14214">
    <property type="entry name" value="Helitron_like_N"/>
    <property type="match status" value="1"/>
</dbReference>
<evidence type="ECO:0000313" key="3">
    <source>
        <dbReference type="EMBL" id="CAB4013869.1"/>
    </source>
</evidence>
<dbReference type="Proteomes" id="UP001152795">
    <property type="component" value="Unassembled WGS sequence"/>
</dbReference>
<dbReference type="AlphaFoldDB" id="A0A7D9IQ62"/>
<dbReference type="OrthoDB" id="416437at2759"/>
<protein>
    <submittedName>
        <fullName evidence="3">Uncharacterized protein</fullName>
    </submittedName>
</protein>
<comment type="caution">
    <text evidence="3">The sequence shown here is derived from an EMBL/GenBank/DDBJ whole genome shotgun (WGS) entry which is preliminary data.</text>
</comment>
<gene>
    <name evidence="3" type="ORF">PACLA_8A006052</name>
</gene>
<evidence type="ECO:0000259" key="1">
    <source>
        <dbReference type="Pfam" id="PF14214"/>
    </source>
</evidence>
<sequence length="309" mass="36114">MVQKTHFTVRRHKVLEAVLWLKTNNPFFKDIEIDRDVIQSLPENGIPDELRYVIDENELSVHVEYEGPPQNPVMCANARVEELVLGNGSTSFIPMRQRQRTEGKCDPTNRARQHGITLTEAFKHLMKFAERLADANVDLRQHPADADMTMEELKQMVNSMSTNQMVNRLQRYVSKVQADMHWPDLQRLLQNDEGATRSERAQAVLDNPHLTDCFFMQRLQEFVRHWLNCILDAEWHWYRFEYQARGSIHCHGCAKLKNDPDIRKLRNKACVAFLESETTRYEMLPDDFEFLCGDLIHKSRSNAHLQPVG</sequence>
<feature type="domain" description="DUF6570" evidence="2">
    <location>
        <begin position="5"/>
        <end position="38"/>
    </location>
</feature>
<keyword evidence="4" id="KW-1185">Reference proteome</keyword>
<dbReference type="Pfam" id="PF20209">
    <property type="entry name" value="DUF6570"/>
    <property type="match status" value="1"/>
</dbReference>
<name>A0A7D9IQ62_PARCT</name>
<accession>A0A7D9IQ62</accession>
<reference evidence="3" key="1">
    <citation type="submission" date="2020-04" db="EMBL/GenBank/DDBJ databases">
        <authorList>
            <person name="Alioto T."/>
            <person name="Alioto T."/>
            <person name="Gomez Garrido J."/>
        </authorList>
    </citation>
    <scope>NUCLEOTIDE SEQUENCE</scope>
    <source>
        <strain evidence="3">A484AB</strain>
    </source>
</reference>
<evidence type="ECO:0000259" key="2">
    <source>
        <dbReference type="Pfam" id="PF20209"/>
    </source>
</evidence>
<feature type="domain" description="Helitron helicase-like" evidence="1">
    <location>
        <begin position="139"/>
        <end position="252"/>
    </location>
</feature>